<accession>A0DQ88</accession>
<dbReference type="AlphaFoldDB" id="A0DQ88"/>
<reference evidence="1 2" key="1">
    <citation type="journal article" date="2006" name="Nature">
        <title>Global trends of whole-genome duplications revealed by the ciliate Paramecium tetraurelia.</title>
        <authorList>
            <consortium name="Genoscope"/>
            <person name="Aury J.-M."/>
            <person name="Jaillon O."/>
            <person name="Duret L."/>
            <person name="Noel B."/>
            <person name="Jubin C."/>
            <person name="Porcel B.M."/>
            <person name="Segurens B."/>
            <person name="Daubin V."/>
            <person name="Anthouard V."/>
            <person name="Aiach N."/>
            <person name="Arnaiz O."/>
            <person name="Billaut A."/>
            <person name="Beisson J."/>
            <person name="Blanc I."/>
            <person name="Bouhouche K."/>
            <person name="Camara F."/>
            <person name="Duharcourt S."/>
            <person name="Guigo R."/>
            <person name="Gogendeau D."/>
            <person name="Katinka M."/>
            <person name="Keller A.-M."/>
            <person name="Kissmehl R."/>
            <person name="Klotz C."/>
            <person name="Koll F."/>
            <person name="Le Moue A."/>
            <person name="Lepere C."/>
            <person name="Malinsky S."/>
            <person name="Nowacki M."/>
            <person name="Nowak J.K."/>
            <person name="Plattner H."/>
            <person name="Poulain J."/>
            <person name="Ruiz F."/>
            <person name="Serrano V."/>
            <person name="Zagulski M."/>
            <person name="Dessen P."/>
            <person name="Betermier M."/>
            <person name="Weissenbach J."/>
            <person name="Scarpelli C."/>
            <person name="Schachter V."/>
            <person name="Sperling L."/>
            <person name="Meyer E."/>
            <person name="Cohen J."/>
            <person name="Wincker P."/>
        </authorList>
    </citation>
    <scope>NUCLEOTIDE SEQUENCE [LARGE SCALE GENOMIC DNA]</scope>
    <source>
        <strain evidence="1 2">Stock d4-2</strain>
    </source>
</reference>
<dbReference type="InParanoid" id="A0DQ88"/>
<organism evidence="1 2">
    <name type="scientific">Paramecium tetraurelia</name>
    <dbReference type="NCBI Taxonomy" id="5888"/>
    <lineage>
        <taxon>Eukaryota</taxon>
        <taxon>Sar</taxon>
        <taxon>Alveolata</taxon>
        <taxon>Ciliophora</taxon>
        <taxon>Intramacronucleata</taxon>
        <taxon>Oligohymenophorea</taxon>
        <taxon>Peniculida</taxon>
        <taxon>Parameciidae</taxon>
        <taxon>Paramecium</taxon>
    </lineage>
</organism>
<protein>
    <submittedName>
        <fullName evidence="1">Uncharacterized protein</fullName>
    </submittedName>
</protein>
<dbReference type="EMBL" id="CT868540">
    <property type="protein sequence ID" value="CAK85205.1"/>
    <property type="molecule type" value="Genomic_DNA"/>
</dbReference>
<dbReference type="GeneID" id="5038387"/>
<gene>
    <name evidence="1" type="ORF">GSPATT00002605001</name>
</gene>
<dbReference type="Proteomes" id="UP000000600">
    <property type="component" value="Unassembled WGS sequence"/>
</dbReference>
<dbReference type="KEGG" id="ptm:GSPATT00002605001"/>
<evidence type="ECO:0000313" key="1">
    <source>
        <dbReference type="EMBL" id="CAK85205.1"/>
    </source>
</evidence>
<name>A0DQ88_PARTE</name>
<evidence type="ECO:0000313" key="2">
    <source>
        <dbReference type="Proteomes" id="UP000000600"/>
    </source>
</evidence>
<proteinExistence type="predicted"/>
<sequence length="49" mass="5661">MQMDESNKTKKNDQPILKETSKNRNVLISYISQQIINKLQGNPLLDCKV</sequence>
<keyword evidence="2" id="KW-1185">Reference proteome</keyword>
<dbReference type="HOGENOM" id="CLU_3145727_0_0_1"/>
<dbReference type="RefSeq" id="XP_001452602.1">
    <property type="nucleotide sequence ID" value="XM_001452565.1"/>
</dbReference>